<evidence type="ECO:0000313" key="7">
    <source>
        <dbReference type="EMBL" id="KAH3818076.1"/>
    </source>
</evidence>
<organism evidence="7 8">
    <name type="scientific">Dreissena polymorpha</name>
    <name type="common">Zebra mussel</name>
    <name type="synonym">Mytilus polymorpha</name>
    <dbReference type="NCBI Taxonomy" id="45954"/>
    <lineage>
        <taxon>Eukaryota</taxon>
        <taxon>Metazoa</taxon>
        <taxon>Spiralia</taxon>
        <taxon>Lophotrochozoa</taxon>
        <taxon>Mollusca</taxon>
        <taxon>Bivalvia</taxon>
        <taxon>Autobranchia</taxon>
        <taxon>Heteroconchia</taxon>
        <taxon>Euheterodonta</taxon>
        <taxon>Imparidentia</taxon>
        <taxon>Neoheterodontei</taxon>
        <taxon>Myida</taxon>
        <taxon>Dreissenoidea</taxon>
        <taxon>Dreissenidae</taxon>
        <taxon>Dreissena</taxon>
    </lineage>
</organism>
<keyword evidence="2 6" id="KW-0812">Transmembrane</keyword>
<keyword evidence="4 6" id="KW-0472">Membrane</keyword>
<dbReference type="OrthoDB" id="6415790at2759"/>
<keyword evidence="3 6" id="KW-1133">Transmembrane helix</keyword>
<dbReference type="GO" id="GO:0035348">
    <property type="term" value="P:acetyl-CoA transmembrane transport"/>
    <property type="evidence" value="ECO:0007669"/>
    <property type="project" value="InterPro"/>
</dbReference>
<dbReference type="EMBL" id="JAIWYP010000005">
    <property type="protein sequence ID" value="KAH3818076.1"/>
    <property type="molecule type" value="Genomic_DNA"/>
</dbReference>
<dbReference type="Pfam" id="PF13000">
    <property type="entry name" value="Acatn"/>
    <property type="match status" value="2"/>
</dbReference>
<evidence type="ECO:0000313" key="8">
    <source>
        <dbReference type="Proteomes" id="UP000828390"/>
    </source>
</evidence>
<feature type="transmembrane region" description="Helical" evidence="6">
    <location>
        <begin position="493"/>
        <end position="510"/>
    </location>
</feature>
<dbReference type="InterPro" id="IPR004752">
    <property type="entry name" value="AmpG_permease/AT-1"/>
</dbReference>
<reference evidence="7" key="2">
    <citation type="submission" date="2020-11" db="EMBL/GenBank/DDBJ databases">
        <authorList>
            <person name="McCartney M.A."/>
            <person name="Auch B."/>
            <person name="Kono T."/>
            <person name="Mallez S."/>
            <person name="Becker A."/>
            <person name="Gohl D.M."/>
            <person name="Silverstein K.A.T."/>
            <person name="Koren S."/>
            <person name="Bechman K.B."/>
            <person name="Herman A."/>
            <person name="Abrahante J.E."/>
            <person name="Garbe J."/>
        </authorList>
    </citation>
    <scope>NUCLEOTIDE SEQUENCE</scope>
    <source>
        <strain evidence="7">Duluth1</strain>
        <tissue evidence="7">Whole animal</tissue>
    </source>
</reference>
<dbReference type="InterPro" id="IPR024371">
    <property type="entry name" value="AcetylCoA_trans_1-like"/>
</dbReference>
<dbReference type="AlphaFoldDB" id="A0A9D4JMW5"/>
<name>A0A9D4JMW5_DREPO</name>
<feature type="transmembrane region" description="Helical" evidence="6">
    <location>
        <begin position="235"/>
        <end position="261"/>
    </location>
</feature>
<feature type="transmembrane region" description="Helical" evidence="6">
    <location>
        <begin position="96"/>
        <end position="117"/>
    </location>
</feature>
<feature type="transmembrane region" description="Helical" evidence="6">
    <location>
        <begin position="159"/>
        <end position="180"/>
    </location>
</feature>
<dbReference type="Proteomes" id="UP000828390">
    <property type="component" value="Unassembled WGS sequence"/>
</dbReference>
<gene>
    <name evidence="7" type="ORF">DPMN_119672</name>
</gene>
<comment type="caution">
    <text evidence="7">The sequence shown here is derived from an EMBL/GenBank/DDBJ whole genome shotgun (WGS) entry which is preliminary data.</text>
</comment>
<feature type="transmembrane region" description="Helical" evidence="6">
    <location>
        <begin position="357"/>
        <end position="379"/>
    </location>
</feature>
<evidence type="ECO:0000256" key="6">
    <source>
        <dbReference type="SAM" id="Phobius"/>
    </source>
</evidence>
<feature type="transmembrane region" description="Helical" evidence="6">
    <location>
        <begin position="124"/>
        <end position="139"/>
    </location>
</feature>
<evidence type="ECO:0000256" key="2">
    <source>
        <dbReference type="ARBA" id="ARBA00022692"/>
    </source>
</evidence>
<feature type="transmembrane region" description="Helical" evidence="6">
    <location>
        <begin position="292"/>
        <end position="315"/>
    </location>
</feature>
<evidence type="ECO:0008006" key="9">
    <source>
        <dbReference type="Google" id="ProtNLM"/>
    </source>
</evidence>
<feature type="transmembrane region" description="Helical" evidence="6">
    <location>
        <begin position="53"/>
        <end position="76"/>
    </location>
</feature>
<dbReference type="GO" id="GO:0016020">
    <property type="term" value="C:membrane"/>
    <property type="evidence" value="ECO:0007669"/>
    <property type="project" value="UniProtKB-SubCell"/>
</dbReference>
<dbReference type="GO" id="GO:0008521">
    <property type="term" value="F:acetyl-CoA transmembrane transporter activity"/>
    <property type="evidence" value="ECO:0007669"/>
    <property type="project" value="InterPro"/>
</dbReference>
<dbReference type="PANTHER" id="PTHR12778">
    <property type="entry name" value="SOLUTE CARRIER FAMILY 33 ACETYL-COA TRANSPORTER -RELATED"/>
    <property type="match status" value="1"/>
</dbReference>
<dbReference type="PANTHER" id="PTHR12778:SF9">
    <property type="entry name" value="ACETYL-COENZYME A TRANSPORTER 1"/>
    <property type="match status" value="1"/>
</dbReference>
<dbReference type="InterPro" id="IPR036259">
    <property type="entry name" value="MFS_trans_sf"/>
</dbReference>
<accession>A0A9D4JMW5</accession>
<evidence type="ECO:0000256" key="5">
    <source>
        <dbReference type="SAM" id="MobiDB-lite"/>
    </source>
</evidence>
<evidence type="ECO:0000256" key="4">
    <source>
        <dbReference type="ARBA" id="ARBA00023136"/>
    </source>
</evidence>
<protein>
    <recommendedName>
        <fullName evidence="9">Acetyl-coenzyme A transporter 1</fullName>
    </recommendedName>
</protein>
<feature type="compositionally biased region" description="Basic and acidic residues" evidence="5">
    <location>
        <begin position="18"/>
        <end position="29"/>
    </location>
</feature>
<dbReference type="Gene3D" id="1.20.1250.20">
    <property type="entry name" value="MFS general substrate transporter like domains"/>
    <property type="match status" value="1"/>
</dbReference>
<feature type="compositionally biased region" description="Basic residues" evidence="5">
    <location>
        <begin position="7"/>
        <end position="17"/>
    </location>
</feature>
<sequence>MSENTRTRSKGRSNAQKKKQDIENSKIDTESLETSQENYDNQKIDRRGLQGDYLNILLLTFLYVLQGIPLGLGGSLPMLLQSRKVSYSDQAKFSFVHWPFSIKLLWAPLVDAVYVHWMGRRKTWLVPIQYLIGVFMLTLSTRVDDLLGTETSNDTKVDIFTLTVVFFCLNFLAATQDIAVDGWALTMLARRNVGWASTCNTVGQTAGYFLGNVLFVALESADFCNKYLRSVPQDVGIVTLSGFLYFWGLVFFVSTTLVWIFKSEKVDPEVDPDQSIVETYKQLYKVIRLKPVIAHCMVLLTVKVTFAAADALSGLKLIEAGLPKTTLAIFAVPMVPIQIILPLLISQYTSGPRPMKLFTWAITPRILMGLVYAYIVYISHYIQTSPGVFPTYFYILILGSYAVHQVFVYCMFVSVMGFHAKVSDPVIGGTYMTLLNTVANLGGTWPTTVALWAVDTLTWKSCDGASQQSCYSADESHACKEAGGTCITTLDGYYLESALCIVIGFLWLLWGRKKVKHLDELDLKAWKVS</sequence>
<keyword evidence="8" id="KW-1185">Reference proteome</keyword>
<reference evidence="7" key="1">
    <citation type="journal article" date="2019" name="bioRxiv">
        <title>The Genome of the Zebra Mussel, Dreissena polymorpha: A Resource for Invasive Species Research.</title>
        <authorList>
            <person name="McCartney M.A."/>
            <person name="Auch B."/>
            <person name="Kono T."/>
            <person name="Mallez S."/>
            <person name="Zhang Y."/>
            <person name="Obille A."/>
            <person name="Becker A."/>
            <person name="Abrahante J.E."/>
            <person name="Garbe J."/>
            <person name="Badalamenti J.P."/>
            <person name="Herman A."/>
            <person name="Mangelson H."/>
            <person name="Liachko I."/>
            <person name="Sullivan S."/>
            <person name="Sone E.D."/>
            <person name="Koren S."/>
            <person name="Silverstein K.A.T."/>
            <person name="Beckman K.B."/>
            <person name="Gohl D.M."/>
        </authorList>
    </citation>
    <scope>NUCLEOTIDE SEQUENCE</scope>
    <source>
        <strain evidence="7">Duluth1</strain>
        <tissue evidence="7">Whole animal</tissue>
    </source>
</reference>
<feature type="transmembrane region" description="Helical" evidence="6">
    <location>
        <begin position="391"/>
        <end position="415"/>
    </location>
</feature>
<comment type="subcellular location">
    <subcellularLocation>
        <location evidence="1">Membrane</location>
        <topology evidence="1">Multi-pass membrane protein</topology>
    </subcellularLocation>
</comment>
<evidence type="ECO:0000256" key="3">
    <source>
        <dbReference type="ARBA" id="ARBA00022989"/>
    </source>
</evidence>
<feature type="region of interest" description="Disordered" evidence="5">
    <location>
        <begin position="1"/>
        <end position="34"/>
    </location>
</feature>
<proteinExistence type="predicted"/>
<dbReference type="SUPFAM" id="SSF103473">
    <property type="entry name" value="MFS general substrate transporter"/>
    <property type="match status" value="1"/>
</dbReference>
<feature type="transmembrane region" description="Helical" evidence="6">
    <location>
        <begin position="327"/>
        <end position="345"/>
    </location>
</feature>
<evidence type="ECO:0000256" key="1">
    <source>
        <dbReference type="ARBA" id="ARBA00004141"/>
    </source>
</evidence>